<evidence type="ECO:0000256" key="2">
    <source>
        <dbReference type="PROSITE-ProRule" id="PRU00708"/>
    </source>
</evidence>
<proteinExistence type="predicted"/>
<dbReference type="GO" id="GO:0008380">
    <property type="term" value="P:RNA splicing"/>
    <property type="evidence" value="ECO:0007669"/>
    <property type="project" value="InterPro"/>
</dbReference>
<dbReference type="PROSITE" id="PS51375">
    <property type="entry name" value="PPR"/>
    <property type="match status" value="6"/>
</dbReference>
<reference evidence="3 4" key="1">
    <citation type="journal article" date="2013" name="BMC Genomics">
        <title>The miniature genome of a carnivorous plant Genlisea aurea contains a low number of genes and short non-coding sequences.</title>
        <authorList>
            <person name="Leushkin E.V."/>
            <person name="Sutormin R.A."/>
            <person name="Nabieva E.R."/>
            <person name="Penin A.A."/>
            <person name="Kondrashov A.S."/>
            <person name="Logacheva M.D."/>
        </authorList>
    </citation>
    <scope>NUCLEOTIDE SEQUENCE [LARGE SCALE GENOMIC DNA]</scope>
</reference>
<keyword evidence="4" id="KW-1185">Reference proteome</keyword>
<dbReference type="Pfam" id="PF01535">
    <property type="entry name" value="PPR"/>
    <property type="match status" value="3"/>
</dbReference>
<dbReference type="AlphaFoldDB" id="S8CCL6"/>
<feature type="repeat" description="PPR" evidence="2">
    <location>
        <begin position="516"/>
        <end position="550"/>
    </location>
</feature>
<evidence type="ECO:0000313" key="4">
    <source>
        <dbReference type="Proteomes" id="UP000015453"/>
    </source>
</evidence>
<name>S8CCL6_9LAMI</name>
<dbReference type="EMBL" id="AUSU01006326">
    <property type="protein sequence ID" value="EPS62186.1"/>
    <property type="molecule type" value="Genomic_DNA"/>
</dbReference>
<dbReference type="PANTHER" id="PTHR47003">
    <property type="entry name" value="OS01G0970900 PROTEIN"/>
    <property type="match status" value="1"/>
</dbReference>
<dbReference type="NCBIfam" id="TIGR00756">
    <property type="entry name" value="PPR"/>
    <property type="match status" value="4"/>
</dbReference>
<feature type="repeat" description="PPR" evidence="2">
    <location>
        <begin position="303"/>
        <end position="337"/>
    </location>
</feature>
<evidence type="ECO:0000313" key="3">
    <source>
        <dbReference type="EMBL" id="EPS62186.1"/>
    </source>
</evidence>
<keyword evidence="1" id="KW-0677">Repeat</keyword>
<comment type="caution">
    <text evidence="3">The sequence shown here is derived from an EMBL/GenBank/DDBJ whole genome shotgun (WGS) entry which is preliminary data.</text>
</comment>
<sequence>MNNKVTKLVNHANLALLSLHLVENRCFYPRLSRSAVFSSFPGSRFQYSTRWGFCCRRRSFSISAAETFLEIFSSNDSIERMRSDIEDVKLDLTHESAVYVLKKLSKDPIRSSVFLKWAVEKNGFQPSCSVYSLMLRIYAANKNTLKDFWATIKEMKEKGYYIDEETFTTLLSLFRSSKMSNEATALRHFYSRLVQENAMDDEVKEVVDVVGGGDHWGEKVEAKLREMNIAVSDNLVLRILKQLRGQGCAVKAYRFFKWIESSSDFEHTTVTYNGVLRILCREESIDEFWNVFSEMNAAGFRLDIDTYVKVSRSFQKNAMFEDGVKLYEHMMDSPYKPSVSECNYLLQALSRHGSPDLGLIDRVIEKFVAGGNSLSKTLYDGIHRSLTRLGKFEEAEGIVEKMRENGFEPDNVTYSQLVFGLCKFDRFDEAAGVLESMEKWGCKPDIMTWTILIRGHFKGGETDKAMLHFARMMEKGFDPDADLLEAIVDELSKKSRAPDAFRLLVELAEKLKLRPWQSTFKNLIQQLLDGRRFEEAVRLLAMMKRQNYPPHCEPFVDYVSKFGSVDDALEFLSSLTVKEYPSISSYRHVFGAFLNENRHSEAKDLLFRCPHHVRKHPAVCSLFDPSI</sequence>
<feature type="repeat" description="PPR" evidence="2">
    <location>
        <begin position="375"/>
        <end position="409"/>
    </location>
</feature>
<dbReference type="InterPro" id="IPR011990">
    <property type="entry name" value="TPR-like_helical_dom_sf"/>
</dbReference>
<organism evidence="3 4">
    <name type="scientific">Genlisea aurea</name>
    <dbReference type="NCBI Taxonomy" id="192259"/>
    <lineage>
        <taxon>Eukaryota</taxon>
        <taxon>Viridiplantae</taxon>
        <taxon>Streptophyta</taxon>
        <taxon>Embryophyta</taxon>
        <taxon>Tracheophyta</taxon>
        <taxon>Spermatophyta</taxon>
        <taxon>Magnoliopsida</taxon>
        <taxon>eudicotyledons</taxon>
        <taxon>Gunneridae</taxon>
        <taxon>Pentapetalae</taxon>
        <taxon>asterids</taxon>
        <taxon>lamiids</taxon>
        <taxon>Lamiales</taxon>
        <taxon>Lentibulariaceae</taxon>
        <taxon>Genlisea</taxon>
    </lineage>
</organism>
<dbReference type="InterPro" id="IPR002885">
    <property type="entry name" value="PPR_rpt"/>
</dbReference>
<feature type="repeat" description="PPR" evidence="2">
    <location>
        <begin position="445"/>
        <end position="479"/>
    </location>
</feature>
<dbReference type="OrthoDB" id="185373at2759"/>
<dbReference type="Pfam" id="PF13041">
    <property type="entry name" value="PPR_2"/>
    <property type="match status" value="1"/>
</dbReference>
<feature type="repeat" description="PPR" evidence="2">
    <location>
        <begin position="268"/>
        <end position="302"/>
    </location>
</feature>
<dbReference type="PANTHER" id="PTHR47003:SF2">
    <property type="entry name" value="OS01G0970900 PROTEIN"/>
    <property type="match status" value="1"/>
</dbReference>
<gene>
    <name evidence="3" type="ORF">M569_12607</name>
</gene>
<protein>
    <recommendedName>
        <fullName evidence="5">Pentacotripeptide-repeat region of PRORP domain-containing protein</fullName>
    </recommendedName>
</protein>
<dbReference type="InterPro" id="IPR044578">
    <property type="entry name" value="BIR6-like"/>
</dbReference>
<evidence type="ECO:0000256" key="1">
    <source>
        <dbReference type="ARBA" id="ARBA00022737"/>
    </source>
</evidence>
<accession>S8CCL6</accession>
<evidence type="ECO:0008006" key="5">
    <source>
        <dbReference type="Google" id="ProtNLM"/>
    </source>
</evidence>
<dbReference type="Proteomes" id="UP000015453">
    <property type="component" value="Unassembled WGS sequence"/>
</dbReference>
<feature type="repeat" description="PPR" evidence="2">
    <location>
        <begin position="410"/>
        <end position="444"/>
    </location>
</feature>
<dbReference type="Gene3D" id="1.25.40.10">
    <property type="entry name" value="Tetratricopeptide repeat domain"/>
    <property type="match status" value="4"/>
</dbReference>